<keyword evidence="20" id="KW-0460">Magnesium</keyword>
<keyword evidence="6" id="KW-0732">Signal</keyword>
<feature type="binding site" evidence="20">
    <location>
        <position position="682"/>
    </location>
    <ligand>
        <name>Mg(2+)</name>
        <dbReference type="ChEBI" id="CHEBI:18420"/>
    </ligand>
</feature>
<evidence type="ECO:0000256" key="8">
    <source>
        <dbReference type="ARBA" id="ARBA00022777"/>
    </source>
</evidence>
<dbReference type="GO" id="GO:0004714">
    <property type="term" value="F:transmembrane receptor protein tyrosine kinase activity"/>
    <property type="evidence" value="ECO:0007669"/>
    <property type="project" value="UniProtKB-EC"/>
</dbReference>
<keyword evidence="25" id="KW-1185">Reference proteome</keyword>
<feature type="binding site" evidence="19">
    <location>
        <begin position="578"/>
        <end position="584"/>
    </location>
    <ligand>
        <name>ATP</name>
        <dbReference type="ChEBI" id="CHEBI:30616"/>
    </ligand>
</feature>
<evidence type="ECO:0000256" key="9">
    <source>
        <dbReference type="ARBA" id="ARBA00022840"/>
    </source>
</evidence>
<dbReference type="SUPFAM" id="SSF48726">
    <property type="entry name" value="Immunoglobulin"/>
    <property type="match status" value="1"/>
</dbReference>
<keyword evidence="11 22" id="KW-0472">Membrane</keyword>
<dbReference type="Gene3D" id="1.10.510.10">
    <property type="entry name" value="Transferase(Phosphotransferase) domain 1"/>
    <property type="match status" value="1"/>
</dbReference>
<keyword evidence="15" id="KW-0325">Glycoprotein</keyword>
<dbReference type="InterPro" id="IPR036179">
    <property type="entry name" value="Ig-like_dom_sf"/>
</dbReference>
<dbReference type="InterPro" id="IPR020635">
    <property type="entry name" value="Tyr_kinase_cat_dom"/>
</dbReference>
<evidence type="ECO:0000256" key="15">
    <source>
        <dbReference type="ARBA" id="ARBA00023180"/>
    </source>
</evidence>
<feature type="transmembrane region" description="Helical" evidence="22">
    <location>
        <begin position="559"/>
        <end position="577"/>
    </location>
</feature>
<feature type="binding site" evidence="19">
    <location>
        <begin position="503"/>
        <end position="510"/>
    </location>
    <ligand>
        <name>ATP</name>
        <dbReference type="ChEBI" id="CHEBI:30616"/>
    </ligand>
</feature>
<dbReference type="FunFam" id="3.30.200.20:FF:000366">
    <property type="entry name" value="receptor-type tyrosine-protein kinase FLT3"/>
    <property type="match status" value="1"/>
</dbReference>
<evidence type="ECO:0000256" key="5">
    <source>
        <dbReference type="ARBA" id="ARBA00022692"/>
    </source>
</evidence>
<dbReference type="OMA" id="FCDHKHQ"/>
<dbReference type="InterPro" id="IPR001245">
    <property type="entry name" value="Ser-Thr/Tyr_kinase_cat_dom"/>
</dbReference>
<keyword evidence="3" id="KW-0597">Phosphoprotein</keyword>
<keyword evidence="4" id="KW-0808">Transferase</keyword>
<accession>A0A8D0GIV1</accession>
<dbReference type="PANTHER" id="PTHR24416:SF356">
    <property type="entry name" value="RECEPTOR-TYPE TYROSINE-PROTEIN KINASE FLT3"/>
    <property type="match status" value="1"/>
</dbReference>
<dbReference type="FunFam" id="1.10.510.10:FF:000426">
    <property type="entry name" value="Receptor-type tyrosine-protein kinase FLT3"/>
    <property type="match status" value="1"/>
</dbReference>
<feature type="active site" description="Proton acceptor" evidence="18">
    <location>
        <position position="677"/>
    </location>
</feature>
<evidence type="ECO:0000256" key="10">
    <source>
        <dbReference type="ARBA" id="ARBA00022989"/>
    </source>
</evidence>
<proteinExistence type="predicted"/>
<keyword evidence="20" id="KW-0479">Metal-binding</keyword>
<evidence type="ECO:0000256" key="18">
    <source>
        <dbReference type="PIRSR" id="PIRSR000615-1"/>
    </source>
</evidence>
<comment type="subcellular location">
    <subcellularLocation>
        <location evidence="1">Membrane</location>
        <topology evidence="1">Single-pass type I membrane protein</topology>
    </subcellularLocation>
</comment>
<reference evidence="24" key="1">
    <citation type="submission" date="2025-08" db="UniProtKB">
        <authorList>
            <consortium name="Ensembl"/>
        </authorList>
    </citation>
    <scope>IDENTIFICATION</scope>
</reference>
<protein>
    <recommendedName>
        <fullName evidence="2">receptor protein-tyrosine kinase</fullName>
        <ecNumber evidence="2">2.7.10.1</ecNumber>
    </recommendedName>
</protein>
<dbReference type="InterPro" id="IPR017441">
    <property type="entry name" value="Protein_kinase_ATP_BS"/>
</dbReference>
<evidence type="ECO:0000256" key="16">
    <source>
        <dbReference type="ARBA" id="ARBA00023319"/>
    </source>
</evidence>
<name>A0A8D0GIV1_SPHPU</name>
<dbReference type="GeneTree" id="ENSGT00940000160575"/>
<feature type="binding site" evidence="19">
    <location>
        <position position="681"/>
    </location>
    <ligand>
        <name>ATP</name>
        <dbReference type="ChEBI" id="CHEBI:30616"/>
    </ligand>
</feature>
<evidence type="ECO:0000256" key="4">
    <source>
        <dbReference type="ARBA" id="ARBA00022679"/>
    </source>
</evidence>
<keyword evidence="13" id="KW-1015">Disulfide bond</keyword>
<dbReference type="PANTHER" id="PTHR24416">
    <property type="entry name" value="TYROSINE-PROTEIN KINASE RECEPTOR"/>
    <property type="match status" value="1"/>
</dbReference>
<keyword evidence="14" id="KW-0675">Receptor</keyword>
<dbReference type="InterPro" id="IPR008266">
    <property type="entry name" value="Tyr_kinase_AS"/>
</dbReference>
<dbReference type="AlphaFoldDB" id="A0A8D0GIV1"/>
<dbReference type="SUPFAM" id="SSF56112">
    <property type="entry name" value="Protein kinase-like (PK-like)"/>
    <property type="match status" value="1"/>
</dbReference>
<dbReference type="GO" id="GO:0019221">
    <property type="term" value="P:cytokine-mediated signaling pathway"/>
    <property type="evidence" value="ECO:0007669"/>
    <property type="project" value="TreeGrafter"/>
</dbReference>
<dbReference type="Proteomes" id="UP000694392">
    <property type="component" value="Unplaced"/>
</dbReference>
<dbReference type="Pfam" id="PF07714">
    <property type="entry name" value="PK_Tyr_Ser-Thr"/>
    <property type="match status" value="1"/>
</dbReference>
<dbReference type="SMART" id="SM00219">
    <property type="entry name" value="TyrKc"/>
    <property type="match status" value="1"/>
</dbReference>
<dbReference type="InterPro" id="IPR011009">
    <property type="entry name" value="Kinase-like_dom_sf"/>
</dbReference>
<evidence type="ECO:0000256" key="12">
    <source>
        <dbReference type="ARBA" id="ARBA00023137"/>
    </source>
</evidence>
<feature type="binding site" evidence="19 21">
    <location>
        <position position="530"/>
    </location>
    <ligand>
        <name>ATP</name>
        <dbReference type="ChEBI" id="CHEBI:30616"/>
    </ligand>
</feature>
<evidence type="ECO:0000256" key="3">
    <source>
        <dbReference type="ARBA" id="ARBA00022553"/>
    </source>
</evidence>
<dbReference type="Ensembl" id="ENSSPUT00000006976.1">
    <property type="protein sequence ID" value="ENSSPUP00000006557.1"/>
    <property type="gene ID" value="ENSSPUG00000004920.1"/>
</dbReference>
<dbReference type="Gene3D" id="3.30.200.20">
    <property type="entry name" value="Phosphorylase Kinase, domain 1"/>
    <property type="match status" value="1"/>
</dbReference>
<dbReference type="PIRSF" id="PIRSF000615">
    <property type="entry name" value="TyrPK_CSF1-R"/>
    <property type="match status" value="1"/>
</dbReference>
<dbReference type="PROSITE" id="PS00240">
    <property type="entry name" value="RECEPTOR_TYR_KIN_III"/>
    <property type="match status" value="1"/>
</dbReference>
<evidence type="ECO:0000256" key="6">
    <source>
        <dbReference type="ARBA" id="ARBA00022729"/>
    </source>
</evidence>
<keyword evidence="9 19" id="KW-0067">ATP-binding</keyword>
<dbReference type="GO" id="GO:0019838">
    <property type="term" value="F:growth factor binding"/>
    <property type="evidence" value="ECO:0007669"/>
    <property type="project" value="TreeGrafter"/>
</dbReference>
<comment type="catalytic activity">
    <reaction evidence="17">
        <text>L-tyrosyl-[protein] + ATP = O-phospho-L-tyrosyl-[protein] + ADP + H(+)</text>
        <dbReference type="Rhea" id="RHEA:10596"/>
        <dbReference type="Rhea" id="RHEA-COMP:10136"/>
        <dbReference type="Rhea" id="RHEA-COMP:20101"/>
        <dbReference type="ChEBI" id="CHEBI:15378"/>
        <dbReference type="ChEBI" id="CHEBI:30616"/>
        <dbReference type="ChEBI" id="CHEBI:46858"/>
        <dbReference type="ChEBI" id="CHEBI:61978"/>
        <dbReference type="ChEBI" id="CHEBI:456216"/>
        <dbReference type="EC" id="2.7.10.1"/>
    </reaction>
</comment>
<feature type="binding site" evidence="20">
    <location>
        <position position="695"/>
    </location>
    <ligand>
        <name>Mg(2+)</name>
        <dbReference type="ChEBI" id="CHEBI:18420"/>
    </ligand>
</feature>
<keyword evidence="7 19" id="KW-0547">Nucleotide-binding</keyword>
<dbReference type="EC" id="2.7.10.1" evidence="2"/>
<reference evidence="24" key="2">
    <citation type="submission" date="2025-09" db="UniProtKB">
        <authorList>
            <consortium name="Ensembl"/>
        </authorList>
    </citation>
    <scope>IDENTIFICATION</scope>
</reference>
<keyword evidence="8" id="KW-0418">Kinase</keyword>
<dbReference type="InterPro" id="IPR000719">
    <property type="entry name" value="Prot_kinase_dom"/>
</dbReference>
<dbReference type="GO" id="GO:0046872">
    <property type="term" value="F:metal ion binding"/>
    <property type="evidence" value="ECO:0007669"/>
    <property type="project" value="UniProtKB-KW"/>
</dbReference>
<dbReference type="GO" id="GO:0007169">
    <property type="term" value="P:cell surface receptor protein tyrosine kinase signaling pathway"/>
    <property type="evidence" value="ECO:0007669"/>
    <property type="project" value="InterPro"/>
</dbReference>
<dbReference type="PROSITE" id="PS00107">
    <property type="entry name" value="PROTEIN_KINASE_ATP"/>
    <property type="match status" value="1"/>
</dbReference>
<evidence type="ECO:0000256" key="19">
    <source>
        <dbReference type="PIRSR" id="PIRSR000615-2"/>
    </source>
</evidence>
<keyword evidence="16" id="KW-0393">Immunoglobulin domain</keyword>
<evidence type="ECO:0000256" key="20">
    <source>
        <dbReference type="PIRSR" id="PIRSR000615-3"/>
    </source>
</evidence>
<feature type="transmembrane region" description="Helical" evidence="22">
    <location>
        <begin position="428"/>
        <end position="449"/>
    </location>
</feature>
<keyword evidence="5 22" id="KW-0812">Transmembrane</keyword>
<evidence type="ECO:0000313" key="24">
    <source>
        <dbReference type="Ensembl" id="ENSSPUP00000006557.1"/>
    </source>
</evidence>
<feature type="domain" description="Protein kinase" evidence="23">
    <location>
        <begin position="496"/>
        <end position="813"/>
    </location>
</feature>
<evidence type="ECO:0000256" key="11">
    <source>
        <dbReference type="ARBA" id="ARBA00023136"/>
    </source>
</evidence>
<evidence type="ECO:0000256" key="14">
    <source>
        <dbReference type="ARBA" id="ARBA00023170"/>
    </source>
</evidence>
<evidence type="ECO:0000256" key="21">
    <source>
        <dbReference type="PROSITE-ProRule" id="PRU10141"/>
    </source>
</evidence>
<evidence type="ECO:0000256" key="7">
    <source>
        <dbReference type="ARBA" id="ARBA00022741"/>
    </source>
</evidence>
<evidence type="ECO:0000256" key="17">
    <source>
        <dbReference type="ARBA" id="ARBA00051243"/>
    </source>
</evidence>
<sequence>MQMANIFEDLGCYLNSQSTVTTYKTAKAAEVNVLEDIELKAIMNISENISCLWVFKHNQIDCKSSLDSENRHIVSMAFTKIQETQAGKYMLLIKSESNNYTVIFTVLLRSKYELRTKPLFKINETSKTIRCVSEGYPRPVLKWQTPNERYGTVRAPFLFVLFYGICFHFVDLNEKSDRPLPDFFLKVGDPLLLRCRAIYKDYKYEIKQLEEADYCEASSMVRIVYAYASAVGRNDSGRYTCSSTKHPAKTALVTVLEKGFINVTDSREEFEIDPQDKFCFEVKLKAYPPIRCIWISSHKSFPCNQTYSVDGYSISSRFCDHEHWPGEYVFYAGNDDTSVKRTLKLYVKSEYTLMCSFLFSCTEITDRISNDTLERTSFGSWSSRSTLYPEEAVMGVLFKCCANNSAGLSCETDFINPRGVVSSLQRNVAFYATIGFCLPLMAVLFIFACHKNRKQFQYEGQLQMIQMVGPSDNEYIYIDFREFEYDLNWEFPRENLEFGQLLGSGAFGKVVNATAYGISETGVSVQVAVKMLKEKPTASEKDALMAELKMMTHIGSHENIVNLLGACTMAGPIYLIFEYCCYGDLLNYLRSKREKFHRTWADIYKQHNFSFYHNFPWKPEPPLTTEYRDITELNYVNRRMYEEEDINVLTFEDLLCFSYQIAKGMEFLESKSCIHRDLAARNILVTHGKVVKICDFGLARDIVNDSNYVVRGNARLPVKWMAPESIFEGIYTIKSDVWSYGILLWEIFSLGVNPYPGIQVDTDFYKLIQSGFKMDQPFYATKKIYFIMQSCWALDSRKRPSFSQLLSLLASQLADAEGE</sequence>
<evidence type="ECO:0000259" key="23">
    <source>
        <dbReference type="PROSITE" id="PS50011"/>
    </source>
</evidence>
<evidence type="ECO:0000256" key="22">
    <source>
        <dbReference type="SAM" id="Phobius"/>
    </source>
</evidence>
<dbReference type="GO" id="GO:0043235">
    <property type="term" value="C:receptor complex"/>
    <property type="evidence" value="ECO:0007669"/>
    <property type="project" value="TreeGrafter"/>
</dbReference>
<dbReference type="GO" id="GO:0005524">
    <property type="term" value="F:ATP binding"/>
    <property type="evidence" value="ECO:0007669"/>
    <property type="project" value="UniProtKB-UniRule"/>
</dbReference>
<evidence type="ECO:0000256" key="13">
    <source>
        <dbReference type="ARBA" id="ARBA00023157"/>
    </source>
</evidence>
<feature type="binding site" evidence="20">
    <location>
        <position position="475"/>
    </location>
    <ligand>
        <name>Mg(2+)</name>
        <dbReference type="ChEBI" id="CHEBI:18420"/>
    </ligand>
</feature>
<keyword evidence="10 22" id="KW-1133">Transmembrane helix</keyword>
<dbReference type="GO" id="GO:0030183">
    <property type="term" value="P:B cell differentiation"/>
    <property type="evidence" value="ECO:0007669"/>
    <property type="project" value="TreeGrafter"/>
</dbReference>
<evidence type="ECO:0000256" key="2">
    <source>
        <dbReference type="ARBA" id="ARBA00011902"/>
    </source>
</evidence>
<keyword evidence="12" id="KW-0829">Tyrosine-protein kinase</keyword>
<dbReference type="InterPro" id="IPR050122">
    <property type="entry name" value="RTK"/>
</dbReference>
<dbReference type="PROSITE" id="PS50011">
    <property type="entry name" value="PROTEIN_KINASE_DOM"/>
    <property type="match status" value="1"/>
</dbReference>
<evidence type="ECO:0000313" key="25">
    <source>
        <dbReference type="Proteomes" id="UP000694392"/>
    </source>
</evidence>
<dbReference type="GO" id="GO:0005886">
    <property type="term" value="C:plasma membrane"/>
    <property type="evidence" value="ECO:0007669"/>
    <property type="project" value="TreeGrafter"/>
</dbReference>
<dbReference type="InterPro" id="IPR001824">
    <property type="entry name" value="Tyr_kinase_rcpt_3_CS"/>
</dbReference>
<dbReference type="PROSITE" id="PS00109">
    <property type="entry name" value="PROTEIN_KINASE_TYR"/>
    <property type="match status" value="1"/>
</dbReference>
<organism evidence="24 25">
    <name type="scientific">Sphenodon punctatus</name>
    <name type="common">Tuatara</name>
    <name type="synonym">Hatteria punctata</name>
    <dbReference type="NCBI Taxonomy" id="8508"/>
    <lineage>
        <taxon>Eukaryota</taxon>
        <taxon>Metazoa</taxon>
        <taxon>Chordata</taxon>
        <taxon>Craniata</taxon>
        <taxon>Vertebrata</taxon>
        <taxon>Euteleostomi</taxon>
        <taxon>Lepidosauria</taxon>
        <taxon>Sphenodontia</taxon>
        <taxon>Sphenodontidae</taxon>
        <taxon>Sphenodon</taxon>
    </lineage>
</organism>
<evidence type="ECO:0000256" key="1">
    <source>
        <dbReference type="ARBA" id="ARBA00004479"/>
    </source>
</evidence>
<gene>
    <name evidence="24" type="primary">FLT3</name>
</gene>